<keyword evidence="4" id="KW-0479">Metal-binding</keyword>
<evidence type="ECO:0000313" key="9">
    <source>
        <dbReference type="EMBL" id="GGA55777.1"/>
    </source>
</evidence>
<dbReference type="InterPro" id="IPR002933">
    <property type="entry name" value="Peptidase_M20"/>
</dbReference>
<evidence type="ECO:0000256" key="4">
    <source>
        <dbReference type="ARBA" id="ARBA00022723"/>
    </source>
</evidence>
<evidence type="ECO:0000256" key="6">
    <source>
        <dbReference type="ARBA" id="ARBA00022833"/>
    </source>
</evidence>
<dbReference type="SUPFAM" id="SSF55031">
    <property type="entry name" value="Bacterial exopeptidase dimerisation domain"/>
    <property type="match status" value="1"/>
</dbReference>
<dbReference type="Gene3D" id="3.40.630.10">
    <property type="entry name" value="Zn peptidases"/>
    <property type="match status" value="1"/>
</dbReference>
<dbReference type="RefSeq" id="WP_188433445.1">
    <property type="nucleotide sequence ID" value="NZ_BMEX01000019.1"/>
</dbReference>
<keyword evidence="8" id="KW-0482">Metalloprotease</keyword>
<evidence type="ECO:0000256" key="2">
    <source>
        <dbReference type="ARBA" id="ARBA00006247"/>
    </source>
</evidence>
<organism evidence="9 10">
    <name type="scientific">Kroppenstedtia guangzhouensis</name>
    <dbReference type="NCBI Taxonomy" id="1274356"/>
    <lineage>
        <taxon>Bacteria</taxon>
        <taxon>Bacillati</taxon>
        <taxon>Bacillota</taxon>
        <taxon>Bacilli</taxon>
        <taxon>Bacillales</taxon>
        <taxon>Thermoactinomycetaceae</taxon>
        <taxon>Kroppenstedtia</taxon>
    </lineage>
</organism>
<dbReference type="InterPro" id="IPR050072">
    <property type="entry name" value="Peptidase_M20A"/>
</dbReference>
<keyword evidence="7" id="KW-0224">Dipeptidase</keyword>
<dbReference type="NCBIfam" id="TIGR01887">
    <property type="entry name" value="dipeptidaselike"/>
    <property type="match status" value="1"/>
</dbReference>
<dbReference type="Gene3D" id="3.30.70.360">
    <property type="match status" value="2"/>
</dbReference>
<gene>
    <name evidence="9" type="primary">ytjP</name>
    <name evidence="9" type="ORF">GCM10007416_31230</name>
</gene>
<keyword evidence="6" id="KW-0862">Zinc</keyword>
<dbReference type="PANTHER" id="PTHR43808:SF31">
    <property type="entry name" value="N-ACETYL-L-CITRULLINE DEACETYLASE"/>
    <property type="match status" value="1"/>
</dbReference>
<evidence type="ECO:0000256" key="7">
    <source>
        <dbReference type="ARBA" id="ARBA00022997"/>
    </source>
</evidence>
<accession>A0ABQ1H1P4</accession>
<proteinExistence type="inferred from homology"/>
<dbReference type="NCBIfam" id="NF005591">
    <property type="entry name" value="PRK07318.1"/>
    <property type="match status" value="1"/>
</dbReference>
<dbReference type="SUPFAM" id="SSF53187">
    <property type="entry name" value="Zn-dependent exopeptidases"/>
    <property type="match status" value="1"/>
</dbReference>
<name>A0ABQ1H1P4_9BACL</name>
<evidence type="ECO:0000313" key="10">
    <source>
        <dbReference type="Proteomes" id="UP000617979"/>
    </source>
</evidence>
<dbReference type="InterPro" id="IPR001261">
    <property type="entry name" value="ArgE/DapE_CS"/>
</dbReference>
<keyword evidence="3" id="KW-0645">Protease</keyword>
<comment type="cofactor">
    <cofactor evidence="1">
        <name>Zn(2+)</name>
        <dbReference type="ChEBI" id="CHEBI:29105"/>
    </cofactor>
</comment>
<comment type="similarity">
    <text evidence="2">Belongs to the peptidase M20A family.</text>
</comment>
<keyword evidence="10" id="KW-1185">Reference proteome</keyword>
<dbReference type="EMBL" id="BMEX01000019">
    <property type="protein sequence ID" value="GGA55777.1"/>
    <property type="molecule type" value="Genomic_DNA"/>
</dbReference>
<evidence type="ECO:0000256" key="3">
    <source>
        <dbReference type="ARBA" id="ARBA00022670"/>
    </source>
</evidence>
<comment type="caution">
    <text evidence="9">The sequence shown here is derived from an EMBL/GenBank/DDBJ whole genome shotgun (WGS) entry which is preliminary data.</text>
</comment>
<dbReference type="PROSITE" id="PS00759">
    <property type="entry name" value="ARGE_DAPE_CPG2_2"/>
    <property type="match status" value="1"/>
</dbReference>
<evidence type="ECO:0000256" key="1">
    <source>
        <dbReference type="ARBA" id="ARBA00001947"/>
    </source>
</evidence>
<dbReference type="CDD" id="cd03888">
    <property type="entry name" value="M20_PepV"/>
    <property type="match status" value="1"/>
</dbReference>
<evidence type="ECO:0000256" key="5">
    <source>
        <dbReference type="ARBA" id="ARBA00022801"/>
    </source>
</evidence>
<reference evidence="10" key="1">
    <citation type="journal article" date="2019" name="Int. J. Syst. Evol. Microbiol.">
        <title>The Global Catalogue of Microorganisms (GCM) 10K type strain sequencing project: providing services to taxonomists for standard genome sequencing and annotation.</title>
        <authorList>
            <consortium name="The Broad Institute Genomics Platform"/>
            <consortium name="The Broad Institute Genome Sequencing Center for Infectious Disease"/>
            <person name="Wu L."/>
            <person name="Ma J."/>
        </authorList>
    </citation>
    <scope>NUCLEOTIDE SEQUENCE [LARGE SCALE GENOMIC DNA]</scope>
    <source>
        <strain evidence="10">CGMCC 1.12404</strain>
    </source>
</reference>
<keyword evidence="5" id="KW-0378">Hydrolase</keyword>
<dbReference type="Proteomes" id="UP000617979">
    <property type="component" value="Unassembled WGS sequence"/>
</dbReference>
<sequence>MSIDWQQEMSRRQDEMMERLKELCSIESVLDESTAGPGAPFGKGIAEALDYMLDLGEKESFRTKNVDGYAGHVEYGEGEEILGILTHLDVVPTGEGWTSPPFSPEIRDGKFYARGAQDDKGPAMAAFFALKLVKELGLPLNKRVRLIFGTDEETHWRDVDYYFQREPMPETGFTPDADFPIIHAEKGLLDLTLTGKTAPAADDGEGDWVLARFEAGQRVNMVPDIAAARLEGEGDVFALKEKYQEYLLSHGIRGYAEEGDDHLKLVMEGVAHHGSEPDRGVNAAYRLTRFLDGLSLDESGGRFIAFINDLLADAFFGEKLGINQEDERVGRLTVNGGVFRYEIGQGQHVELNIRYPISADAEVIRRQVQGKTKAYGLLISEEDHKPGHFVDPEHPLVQTLRRVYEEETGKTGEPFAIGGATYARALKTGVVFGPLFPGTAETAHQKDEFIPVDELVKAAALYARAIYELAK</sequence>
<dbReference type="Pfam" id="PF01546">
    <property type="entry name" value="Peptidase_M20"/>
    <property type="match status" value="1"/>
</dbReference>
<protein>
    <submittedName>
        <fullName evidence="9">Dipeptidase YtjP</fullName>
    </submittedName>
</protein>
<dbReference type="InterPro" id="IPR036264">
    <property type="entry name" value="Bact_exopeptidase_dim_dom"/>
</dbReference>
<dbReference type="InterPro" id="IPR010964">
    <property type="entry name" value="M20A_pepV-rel"/>
</dbReference>
<evidence type="ECO:0000256" key="8">
    <source>
        <dbReference type="ARBA" id="ARBA00023049"/>
    </source>
</evidence>
<dbReference type="PANTHER" id="PTHR43808">
    <property type="entry name" value="ACETYLORNITHINE DEACETYLASE"/>
    <property type="match status" value="1"/>
</dbReference>